<evidence type="ECO:0000256" key="1">
    <source>
        <dbReference type="ARBA" id="ARBA00022679"/>
    </source>
</evidence>
<dbReference type="SUPFAM" id="SSF53067">
    <property type="entry name" value="Actin-like ATPase domain"/>
    <property type="match status" value="1"/>
</dbReference>
<dbReference type="Proteomes" id="UP000044938">
    <property type="component" value="Unassembled WGS sequence"/>
</dbReference>
<reference evidence="5 6" key="1">
    <citation type="submission" date="2015-03" db="EMBL/GenBank/DDBJ databases">
        <authorList>
            <consortium name="Pathogen Informatics"/>
        </authorList>
    </citation>
    <scope>NUCLEOTIDE SEQUENCE [LARGE SCALE GENOMIC DNA]</scope>
    <source>
        <strain evidence="5 6">M09401471</strain>
    </source>
</reference>
<proteinExistence type="predicted"/>
<dbReference type="EC" id="2.7.2.1" evidence="5"/>
<accession>A0A655IMC1</accession>
<evidence type="ECO:0000256" key="4">
    <source>
        <dbReference type="ARBA" id="ARBA00022840"/>
    </source>
</evidence>
<keyword evidence="1 5" id="KW-0808">Transferase</keyword>
<dbReference type="GO" id="GO:0005524">
    <property type="term" value="F:ATP binding"/>
    <property type="evidence" value="ECO:0007669"/>
    <property type="project" value="UniProtKB-KW"/>
</dbReference>
<dbReference type="AlphaFoldDB" id="A0A655IMC1"/>
<dbReference type="InterPro" id="IPR000890">
    <property type="entry name" value="Aliphatic_acid_kin_short-chain"/>
</dbReference>
<keyword evidence="3 5" id="KW-0418">Kinase</keyword>
<evidence type="ECO:0000313" key="5">
    <source>
        <dbReference type="EMBL" id="COW03533.1"/>
    </source>
</evidence>
<evidence type="ECO:0000256" key="3">
    <source>
        <dbReference type="ARBA" id="ARBA00022777"/>
    </source>
</evidence>
<evidence type="ECO:0000313" key="6">
    <source>
        <dbReference type="Proteomes" id="UP000044938"/>
    </source>
</evidence>
<dbReference type="EMBL" id="CSAJ01000150">
    <property type="protein sequence ID" value="COW03533.1"/>
    <property type="molecule type" value="Genomic_DNA"/>
</dbReference>
<gene>
    <name evidence="5" type="primary">ackA_2</name>
    <name evidence="5" type="ORF">ERS007720_01490</name>
</gene>
<dbReference type="InterPro" id="IPR043129">
    <property type="entry name" value="ATPase_NBD"/>
</dbReference>
<protein>
    <submittedName>
        <fullName evidence="5">Acetate kinase</fullName>
        <ecNumber evidence="5">2.7.2.1</ecNumber>
    </submittedName>
</protein>
<keyword evidence="4" id="KW-0067">ATP-binding</keyword>
<keyword evidence="2" id="KW-0547">Nucleotide-binding</keyword>
<dbReference type="GO" id="GO:0008776">
    <property type="term" value="F:acetate kinase activity"/>
    <property type="evidence" value="ECO:0007669"/>
    <property type="project" value="UniProtKB-EC"/>
</dbReference>
<name>A0A655IMC1_MYCTX</name>
<evidence type="ECO:0000256" key="2">
    <source>
        <dbReference type="ARBA" id="ARBA00022741"/>
    </source>
</evidence>
<organism evidence="5 6">
    <name type="scientific">Mycobacterium tuberculosis</name>
    <dbReference type="NCBI Taxonomy" id="1773"/>
    <lineage>
        <taxon>Bacteria</taxon>
        <taxon>Bacillati</taxon>
        <taxon>Actinomycetota</taxon>
        <taxon>Actinomycetes</taxon>
        <taxon>Mycobacteriales</taxon>
        <taxon>Mycobacteriaceae</taxon>
        <taxon>Mycobacterium</taxon>
        <taxon>Mycobacterium tuberculosis complex</taxon>
    </lineage>
</organism>
<sequence>MKLRAAGIVERIGERSSPVADHAQALHRAFKMLAEDGIDLQTCGLVAVGHRVVHGGT</sequence>
<dbReference type="Pfam" id="PF00871">
    <property type="entry name" value="Acetate_kinase"/>
    <property type="match status" value="1"/>
</dbReference>
<dbReference type="Gene3D" id="3.30.420.40">
    <property type="match status" value="1"/>
</dbReference>